<keyword evidence="2" id="KW-1185">Reference proteome</keyword>
<accession>A0ABR2L2R3</accession>
<comment type="caution">
    <text evidence="1">The sequence shown here is derived from an EMBL/GenBank/DDBJ whole genome shotgun (WGS) entry which is preliminary data.</text>
</comment>
<gene>
    <name evidence="1" type="ORF">M9Y10_015574</name>
</gene>
<name>A0ABR2L2R3_9EUKA</name>
<organism evidence="1 2">
    <name type="scientific">Tritrichomonas musculus</name>
    <dbReference type="NCBI Taxonomy" id="1915356"/>
    <lineage>
        <taxon>Eukaryota</taxon>
        <taxon>Metamonada</taxon>
        <taxon>Parabasalia</taxon>
        <taxon>Tritrichomonadida</taxon>
        <taxon>Tritrichomonadidae</taxon>
        <taxon>Tritrichomonas</taxon>
    </lineage>
</organism>
<evidence type="ECO:0000313" key="1">
    <source>
        <dbReference type="EMBL" id="KAK8897613.1"/>
    </source>
</evidence>
<dbReference type="EMBL" id="JAPFFF010000002">
    <property type="protein sequence ID" value="KAK8897613.1"/>
    <property type="molecule type" value="Genomic_DNA"/>
</dbReference>
<dbReference type="Proteomes" id="UP001470230">
    <property type="component" value="Unassembled WGS sequence"/>
</dbReference>
<protein>
    <submittedName>
        <fullName evidence="1">Uncharacterized protein</fullName>
    </submittedName>
</protein>
<evidence type="ECO:0000313" key="2">
    <source>
        <dbReference type="Proteomes" id="UP001470230"/>
    </source>
</evidence>
<reference evidence="1 2" key="1">
    <citation type="submission" date="2024-04" db="EMBL/GenBank/DDBJ databases">
        <title>Tritrichomonas musculus Genome.</title>
        <authorList>
            <person name="Alves-Ferreira E."/>
            <person name="Grigg M."/>
            <person name="Lorenzi H."/>
            <person name="Galac M."/>
        </authorList>
    </citation>
    <scope>NUCLEOTIDE SEQUENCE [LARGE SCALE GENOMIC DNA]</scope>
    <source>
        <strain evidence="1 2">EAF2021</strain>
    </source>
</reference>
<sequence>MKNIFLTVFYSGRDDYSEGIEFKAGILSKSSIREIIKDNSNGQTRFMFITDCLGGGSVFDITAAKMRFHFKLQKVAQSSQKK</sequence>
<proteinExistence type="predicted"/>